<dbReference type="AlphaFoldDB" id="A0A238W9E6"/>
<organism evidence="1 2">
    <name type="scientific">Hymenobacter mucosus</name>
    <dbReference type="NCBI Taxonomy" id="1411120"/>
    <lineage>
        <taxon>Bacteria</taxon>
        <taxon>Pseudomonadati</taxon>
        <taxon>Bacteroidota</taxon>
        <taxon>Cytophagia</taxon>
        <taxon>Cytophagales</taxon>
        <taxon>Hymenobacteraceae</taxon>
        <taxon>Hymenobacter</taxon>
    </lineage>
</organism>
<accession>A0A238W9E6</accession>
<evidence type="ECO:0000313" key="2">
    <source>
        <dbReference type="Proteomes" id="UP000198310"/>
    </source>
</evidence>
<sequence length="108" mass="12656">MLANYYSATNAMTYTEFLATQTQPQPPADLSPLLEALWYAGRDEWHLAHSIAQDNEHDPLHNWLHAFLHRQEGDQGNAAYWYRRAHRSQPTVSLRREWEELVRTQLPG</sequence>
<dbReference type="EMBL" id="FZNS01000002">
    <property type="protein sequence ID" value="SNR43162.1"/>
    <property type="molecule type" value="Genomic_DNA"/>
</dbReference>
<evidence type="ECO:0000313" key="1">
    <source>
        <dbReference type="EMBL" id="SNR43162.1"/>
    </source>
</evidence>
<keyword evidence="2" id="KW-1185">Reference proteome</keyword>
<gene>
    <name evidence="1" type="ORF">SAMN06269173_102366</name>
</gene>
<proteinExistence type="predicted"/>
<protein>
    <submittedName>
        <fullName evidence="1">Uncharacterized protein</fullName>
    </submittedName>
</protein>
<name>A0A238W9E6_9BACT</name>
<dbReference type="Proteomes" id="UP000198310">
    <property type="component" value="Unassembled WGS sequence"/>
</dbReference>
<reference evidence="2" key="1">
    <citation type="submission" date="2017-06" db="EMBL/GenBank/DDBJ databases">
        <authorList>
            <person name="Varghese N."/>
            <person name="Submissions S."/>
        </authorList>
    </citation>
    <scope>NUCLEOTIDE SEQUENCE [LARGE SCALE GENOMIC DNA]</scope>
    <source>
        <strain evidence="2">DSM 28041</strain>
    </source>
</reference>